<evidence type="ECO:0000313" key="1">
    <source>
        <dbReference type="EMBL" id="KAF2124240.1"/>
    </source>
</evidence>
<keyword evidence="2" id="KW-1185">Reference proteome</keyword>
<dbReference type="EMBL" id="ML977520">
    <property type="protein sequence ID" value="KAF2124240.1"/>
    <property type="molecule type" value="Genomic_DNA"/>
</dbReference>
<evidence type="ECO:0000313" key="2">
    <source>
        <dbReference type="Proteomes" id="UP000799771"/>
    </source>
</evidence>
<sequence length="155" mass="17453">MVEGSSSKLTSRYSKVHRAIGCLPFHVTKKRKGQCLILRKRVHARIRCSLSVFTISLFVKHWLLCLRSLLIHGENLACSKLSSLTCITRATPAFLWIQFCTTRANTDNQVLKQLSYMLGAQGYADFDDQRSSLSASHFRRCWLSPLCSTSSVGVV</sequence>
<dbReference type="GeneID" id="54402521"/>
<dbReference type="RefSeq" id="XP_033518633.1">
    <property type="nucleotide sequence ID" value="XM_033662089.1"/>
</dbReference>
<gene>
    <name evidence="1" type="ORF">P153DRAFT_137767</name>
</gene>
<accession>A0A6A5ZXC8</accession>
<proteinExistence type="predicted"/>
<organism evidence="1 2">
    <name type="scientific">Dothidotthia symphoricarpi CBS 119687</name>
    <dbReference type="NCBI Taxonomy" id="1392245"/>
    <lineage>
        <taxon>Eukaryota</taxon>
        <taxon>Fungi</taxon>
        <taxon>Dikarya</taxon>
        <taxon>Ascomycota</taxon>
        <taxon>Pezizomycotina</taxon>
        <taxon>Dothideomycetes</taxon>
        <taxon>Pleosporomycetidae</taxon>
        <taxon>Pleosporales</taxon>
        <taxon>Dothidotthiaceae</taxon>
        <taxon>Dothidotthia</taxon>
    </lineage>
</organism>
<protein>
    <submittedName>
        <fullName evidence="1">Uncharacterized protein</fullName>
    </submittedName>
</protein>
<dbReference type="AlphaFoldDB" id="A0A6A5ZXC8"/>
<name>A0A6A5ZXC8_9PLEO</name>
<reference evidence="1" key="1">
    <citation type="journal article" date="2020" name="Stud. Mycol.">
        <title>101 Dothideomycetes genomes: a test case for predicting lifestyles and emergence of pathogens.</title>
        <authorList>
            <person name="Haridas S."/>
            <person name="Albert R."/>
            <person name="Binder M."/>
            <person name="Bloem J."/>
            <person name="Labutti K."/>
            <person name="Salamov A."/>
            <person name="Andreopoulos B."/>
            <person name="Baker S."/>
            <person name="Barry K."/>
            <person name="Bills G."/>
            <person name="Bluhm B."/>
            <person name="Cannon C."/>
            <person name="Castanera R."/>
            <person name="Culley D."/>
            <person name="Daum C."/>
            <person name="Ezra D."/>
            <person name="Gonzalez J."/>
            <person name="Henrissat B."/>
            <person name="Kuo A."/>
            <person name="Liang C."/>
            <person name="Lipzen A."/>
            <person name="Lutzoni F."/>
            <person name="Magnuson J."/>
            <person name="Mondo S."/>
            <person name="Nolan M."/>
            <person name="Ohm R."/>
            <person name="Pangilinan J."/>
            <person name="Park H.-J."/>
            <person name="Ramirez L."/>
            <person name="Alfaro M."/>
            <person name="Sun H."/>
            <person name="Tritt A."/>
            <person name="Yoshinaga Y."/>
            <person name="Zwiers L.-H."/>
            <person name="Turgeon B."/>
            <person name="Goodwin S."/>
            <person name="Spatafora J."/>
            <person name="Crous P."/>
            <person name="Grigoriev I."/>
        </authorList>
    </citation>
    <scope>NUCLEOTIDE SEQUENCE</scope>
    <source>
        <strain evidence="1">CBS 119687</strain>
    </source>
</reference>
<dbReference type="Proteomes" id="UP000799771">
    <property type="component" value="Unassembled WGS sequence"/>
</dbReference>